<keyword evidence="3" id="KW-1185">Reference proteome</keyword>
<protein>
    <submittedName>
        <fullName evidence="2">Uncharacterized protein</fullName>
    </submittedName>
</protein>
<sequence>MKSITIVILLVACYLSMEFSVGQASANRERRDIKDDLKKQLKEYSESIGKTPEETKAAITNFLEGQGITIVDVHKTFLQGGDAAKQMMQNMKNAIAG</sequence>
<evidence type="ECO:0000313" key="3">
    <source>
        <dbReference type="Proteomes" id="UP001642540"/>
    </source>
</evidence>
<evidence type="ECO:0000313" key="2">
    <source>
        <dbReference type="EMBL" id="CAL8085768.1"/>
    </source>
</evidence>
<organism evidence="2 3">
    <name type="scientific">Orchesella dallaii</name>
    <dbReference type="NCBI Taxonomy" id="48710"/>
    <lineage>
        <taxon>Eukaryota</taxon>
        <taxon>Metazoa</taxon>
        <taxon>Ecdysozoa</taxon>
        <taxon>Arthropoda</taxon>
        <taxon>Hexapoda</taxon>
        <taxon>Collembola</taxon>
        <taxon>Entomobryomorpha</taxon>
        <taxon>Entomobryoidea</taxon>
        <taxon>Orchesellidae</taxon>
        <taxon>Orchesellinae</taxon>
        <taxon>Orchesella</taxon>
    </lineage>
</organism>
<feature type="signal peptide" evidence="1">
    <location>
        <begin position="1"/>
        <end position="24"/>
    </location>
</feature>
<gene>
    <name evidence="2" type="ORF">ODALV1_LOCUS6225</name>
</gene>
<feature type="chain" id="PRO_5045312428" evidence="1">
    <location>
        <begin position="25"/>
        <end position="97"/>
    </location>
</feature>
<evidence type="ECO:0000256" key="1">
    <source>
        <dbReference type="SAM" id="SignalP"/>
    </source>
</evidence>
<reference evidence="2 3" key="1">
    <citation type="submission" date="2024-08" db="EMBL/GenBank/DDBJ databases">
        <authorList>
            <person name="Cucini C."/>
            <person name="Frati F."/>
        </authorList>
    </citation>
    <scope>NUCLEOTIDE SEQUENCE [LARGE SCALE GENOMIC DNA]</scope>
</reference>
<keyword evidence="1" id="KW-0732">Signal</keyword>
<comment type="caution">
    <text evidence="2">The sequence shown here is derived from an EMBL/GenBank/DDBJ whole genome shotgun (WGS) entry which is preliminary data.</text>
</comment>
<dbReference type="EMBL" id="CAXLJM020000019">
    <property type="protein sequence ID" value="CAL8085768.1"/>
    <property type="molecule type" value="Genomic_DNA"/>
</dbReference>
<name>A0ABP1Q526_9HEXA</name>
<proteinExistence type="predicted"/>
<dbReference type="Proteomes" id="UP001642540">
    <property type="component" value="Unassembled WGS sequence"/>
</dbReference>
<accession>A0ABP1Q526</accession>